<organism evidence="2 3">
    <name type="scientific">Ceutorhynchus assimilis</name>
    <name type="common">cabbage seed weevil</name>
    <dbReference type="NCBI Taxonomy" id="467358"/>
    <lineage>
        <taxon>Eukaryota</taxon>
        <taxon>Metazoa</taxon>
        <taxon>Ecdysozoa</taxon>
        <taxon>Arthropoda</taxon>
        <taxon>Hexapoda</taxon>
        <taxon>Insecta</taxon>
        <taxon>Pterygota</taxon>
        <taxon>Neoptera</taxon>
        <taxon>Endopterygota</taxon>
        <taxon>Coleoptera</taxon>
        <taxon>Polyphaga</taxon>
        <taxon>Cucujiformia</taxon>
        <taxon>Curculionidae</taxon>
        <taxon>Ceutorhynchinae</taxon>
        <taxon>Ceutorhynchus</taxon>
    </lineage>
</organism>
<proteinExistence type="predicted"/>
<feature type="compositionally biased region" description="Low complexity" evidence="1">
    <location>
        <begin position="1"/>
        <end position="13"/>
    </location>
</feature>
<dbReference type="EMBL" id="OU892285">
    <property type="protein sequence ID" value="CAG9773562.1"/>
    <property type="molecule type" value="Genomic_DNA"/>
</dbReference>
<evidence type="ECO:0000313" key="3">
    <source>
        <dbReference type="Proteomes" id="UP001152799"/>
    </source>
</evidence>
<name>A0A9N9MXN7_9CUCU</name>
<evidence type="ECO:0000256" key="1">
    <source>
        <dbReference type="SAM" id="MobiDB-lite"/>
    </source>
</evidence>
<keyword evidence="3" id="KW-1185">Reference proteome</keyword>
<dbReference type="PANTHER" id="PTHR45749">
    <property type="match status" value="1"/>
</dbReference>
<accession>A0A9N9MXN7</accession>
<dbReference type="Proteomes" id="UP001152799">
    <property type="component" value="Chromosome 9"/>
</dbReference>
<gene>
    <name evidence="2" type="ORF">CEUTPL_LOCUS13951</name>
</gene>
<evidence type="ECO:0008006" key="4">
    <source>
        <dbReference type="Google" id="ProtNLM"/>
    </source>
</evidence>
<dbReference type="OrthoDB" id="6782576at2759"/>
<dbReference type="AlphaFoldDB" id="A0A9N9MXN7"/>
<protein>
    <recommendedName>
        <fullName evidence="4">DUF4371 domain-containing protein</fullName>
    </recommendedName>
</protein>
<evidence type="ECO:0000313" key="2">
    <source>
        <dbReference type="EMBL" id="CAG9773562.1"/>
    </source>
</evidence>
<sequence>MNKTNKSSAAANSAKRKGGAEKLRLKKKKRLEEEAKKCYTLNEMLQLKLKENTVKNNKENDQCGQDVAAGPSGLISQYQNFPEQETIFIEQEQPNETPPGFSGLVAPAPATDIEQEATADFAEYNFFSKPNFDELHLFFNYHPKKPNKPICLAFSHISKESAFKNGFREWKHVHQRIFEHENSSLHKNSCESYFMYQKEKNIDTLIIRGYHDKRTSEVMKNRQILGRVIDVIKIIGKRGLAYRSHLNEAAYSLSDETYDIILKGHLDKIIAQSTKYKEMGARKRQGNFLTFLSKSTLNYIITIIASSIKEEICKEISIAGMFSIEVDTTQDISVTDQCSLIIRYVYNEIVHERFWL</sequence>
<reference evidence="2" key="1">
    <citation type="submission" date="2022-01" db="EMBL/GenBank/DDBJ databases">
        <authorList>
            <person name="King R."/>
        </authorList>
    </citation>
    <scope>NUCLEOTIDE SEQUENCE</scope>
</reference>
<feature type="region of interest" description="Disordered" evidence="1">
    <location>
        <begin position="1"/>
        <end position="27"/>
    </location>
</feature>
<dbReference type="PANTHER" id="PTHR45749:SF21">
    <property type="entry name" value="DUF4371 DOMAIN-CONTAINING PROTEIN"/>
    <property type="match status" value="1"/>
</dbReference>